<dbReference type="EMBL" id="MSIF01000017">
    <property type="protein sequence ID" value="OLF07230.1"/>
    <property type="molecule type" value="Genomic_DNA"/>
</dbReference>
<protein>
    <submittedName>
        <fullName evidence="2">Uncharacterized protein</fullName>
    </submittedName>
</protein>
<dbReference type="Proteomes" id="UP000185696">
    <property type="component" value="Unassembled WGS sequence"/>
</dbReference>
<keyword evidence="1" id="KW-0472">Membrane</keyword>
<evidence type="ECO:0000256" key="1">
    <source>
        <dbReference type="SAM" id="Phobius"/>
    </source>
</evidence>
<comment type="caution">
    <text evidence="2">The sequence shown here is derived from an EMBL/GenBank/DDBJ whole genome shotgun (WGS) entry which is preliminary data.</text>
</comment>
<reference evidence="2 3" key="1">
    <citation type="submission" date="2016-12" db="EMBL/GenBank/DDBJ databases">
        <title>The draft genome sequence of Actinophytocola xinjiangensis.</title>
        <authorList>
            <person name="Wang W."/>
            <person name="Yuan L."/>
        </authorList>
    </citation>
    <scope>NUCLEOTIDE SEQUENCE [LARGE SCALE GENOMIC DNA]</scope>
    <source>
        <strain evidence="2 3">CGMCC 4.4663</strain>
    </source>
</reference>
<keyword evidence="1" id="KW-1133">Transmembrane helix</keyword>
<organism evidence="2 3">
    <name type="scientific">Actinophytocola xinjiangensis</name>
    <dbReference type="NCBI Taxonomy" id="485602"/>
    <lineage>
        <taxon>Bacteria</taxon>
        <taxon>Bacillati</taxon>
        <taxon>Actinomycetota</taxon>
        <taxon>Actinomycetes</taxon>
        <taxon>Pseudonocardiales</taxon>
        <taxon>Pseudonocardiaceae</taxon>
    </lineage>
</organism>
<evidence type="ECO:0000313" key="2">
    <source>
        <dbReference type="EMBL" id="OLF07230.1"/>
    </source>
</evidence>
<feature type="transmembrane region" description="Helical" evidence="1">
    <location>
        <begin position="39"/>
        <end position="64"/>
    </location>
</feature>
<sequence>MEPQPPPEQDPFRSMWQMSPVADARAGGKAGRKRTGLRLGAGLIGGLVAFTPFGLVTSAFWGWWQGESNWGASGWAVVIIGLGVGALVGGFVASESGDQ</sequence>
<dbReference type="RefSeq" id="WP_075136173.1">
    <property type="nucleotide sequence ID" value="NZ_MSIF01000017.1"/>
</dbReference>
<gene>
    <name evidence="2" type="ORF">BLA60_28950</name>
</gene>
<proteinExistence type="predicted"/>
<keyword evidence="3" id="KW-1185">Reference proteome</keyword>
<evidence type="ECO:0000313" key="3">
    <source>
        <dbReference type="Proteomes" id="UP000185696"/>
    </source>
</evidence>
<accession>A0A7Z0WKN1</accession>
<feature type="transmembrane region" description="Helical" evidence="1">
    <location>
        <begin position="70"/>
        <end position="93"/>
    </location>
</feature>
<keyword evidence="1" id="KW-0812">Transmembrane</keyword>
<name>A0A7Z0WKN1_9PSEU</name>
<dbReference type="AlphaFoldDB" id="A0A7Z0WKN1"/>